<reference evidence="1" key="1">
    <citation type="submission" date="2023-04" db="EMBL/GenBank/DDBJ databases">
        <title>A chromosome-level genome assembly of the parasitoid wasp Eretmocerus hayati.</title>
        <authorList>
            <person name="Zhong Y."/>
            <person name="Liu S."/>
            <person name="Liu Y."/>
        </authorList>
    </citation>
    <scope>NUCLEOTIDE SEQUENCE</scope>
    <source>
        <strain evidence="1">ZJU_SS_LIU_2023</strain>
    </source>
</reference>
<proteinExistence type="predicted"/>
<name>A0ACC2NM01_9HYME</name>
<accession>A0ACC2NM01</accession>
<organism evidence="1 2">
    <name type="scientific">Eretmocerus hayati</name>
    <dbReference type="NCBI Taxonomy" id="131215"/>
    <lineage>
        <taxon>Eukaryota</taxon>
        <taxon>Metazoa</taxon>
        <taxon>Ecdysozoa</taxon>
        <taxon>Arthropoda</taxon>
        <taxon>Hexapoda</taxon>
        <taxon>Insecta</taxon>
        <taxon>Pterygota</taxon>
        <taxon>Neoptera</taxon>
        <taxon>Endopterygota</taxon>
        <taxon>Hymenoptera</taxon>
        <taxon>Apocrita</taxon>
        <taxon>Proctotrupomorpha</taxon>
        <taxon>Chalcidoidea</taxon>
        <taxon>Aphelinidae</taxon>
        <taxon>Aphelininae</taxon>
        <taxon>Eretmocerus</taxon>
    </lineage>
</organism>
<sequence length="141" mass="15854">MAIVNYQRKNNSNPSFTVTENRLSEQVPAAQTIWSSLDGGDSGGIRKRGLEDNLDTCLRRVKRMRLNDGNETVVNEKNINYHESEGGVAITEVNDNEPSSVMKMNPLLTRNDNIVQFIAETCVMNTEVGQQLIELELIQEE</sequence>
<protein>
    <submittedName>
        <fullName evidence="1">Uncharacterized protein</fullName>
    </submittedName>
</protein>
<evidence type="ECO:0000313" key="1">
    <source>
        <dbReference type="EMBL" id="KAJ8672295.1"/>
    </source>
</evidence>
<dbReference type="EMBL" id="CM056743">
    <property type="protein sequence ID" value="KAJ8672295.1"/>
    <property type="molecule type" value="Genomic_DNA"/>
</dbReference>
<comment type="caution">
    <text evidence="1">The sequence shown here is derived from an EMBL/GenBank/DDBJ whole genome shotgun (WGS) entry which is preliminary data.</text>
</comment>
<dbReference type="Proteomes" id="UP001239111">
    <property type="component" value="Chromosome 3"/>
</dbReference>
<gene>
    <name evidence="1" type="ORF">QAD02_003554</name>
</gene>
<keyword evidence="2" id="KW-1185">Reference proteome</keyword>
<evidence type="ECO:0000313" key="2">
    <source>
        <dbReference type="Proteomes" id="UP001239111"/>
    </source>
</evidence>